<gene>
    <name evidence="1" type="ORF">N7G274_002831</name>
</gene>
<dbReference type="Gene3D" id="3.30.40.10">
    <property type="entry name" value="Zinc/RING finger domain, C3HC4 (zinc finger)"/>
    <property type="match status" value="1"/>
</dbReference>
<evidence type="ECO:0000313" key="2">
    <source>
        <dbReference type="Proteomes" id="UP001590950"/>
    </source>
</evidence>
<proteinExistence type="predicted"/>
<keyword evidence="2" id="KW-1185">Reference proteome</keyword>
<dbReference type="Proteomes" id="UP001590950">
    <property type="component" value="Unassembled WGS sequence"/>
</dbReference>
<reference evidence="1 2" key="1">
    <citation type="submission" date="2024-09" db="EMBL/GenBank/DDBJ databases">
        <title>Rethinking Asexuality: The Enigmatic Case of Functional Sexual Genes in Lepraria (Stereocaulaceae).</title>
        <authorList>
            <person name="Doellman M."/>
            <person name="Sun Y."/>
            <person name="Barcenas-Pena A."/>
            <person name="Lumbsch H.T."/>
            <person name="Grewe F."/>
        </authorList>
    </citation>
    <scope>NUCLEOTIDE SEQUENCE [LARGE SCALE GENOMIC DNA]</scope>
    <source>
        <strain evidence="1 2">Mercado 3170</strain>
    </source>
</reference>
<comment type="caution">
    <text evidence="1">The sequence shown here is derived from an EMBL/GenBank/DDBJ whole genome shotgun (WGS) entry which is preliminary data.</text>
</comment>
<protein>
    <recommendedName>
        <fullName evidence="3">RING-type domain-containing protein</fullName>
    </recommendedName>
</protein>
<dbReference type="EMBL" id="JBEFKJ010000008">
    <property type="protein sequence ID" value="KAL2045056.1"/>
    <property type="molecule type" value="Genomic_DNA"/>
</dbReference>
<sequence>MAEEFLRQLTKSKPTELPEDDRQCMICQHQYGMIGPASEWEHPIWLPCCKRHVGNKCIETWLAPSKEAQDSCPHCRNTLFILEPLYPSSRFSVRYFVMDRLRLYGYTLQERGWQFNREQATLMPAEGAMAAAGLVSRQVLSSRRQPSFSSLLHRNAYVENVAYAISSLELREKVLYYTSVVEGVQLPSFHPLQPMGGIQEAEFLNQLDRLGAFDEFSEWMSSEGLQKIEVWRLLRREGKAYQVVTHAGGRRVGNWFSF</sequence>
<organism evidence="1 2">
    <name type="scientific">Stereocaulon virgatum</name>
    <dbReference type="NCBI Taxonomy" id="373712"/>
    <lineage>
        <taxon>Eukaryota</taxon>
        <taxon>Fungi</taxon>
        <taxon>Dikarya</taxon>
        <taxon>Ascomycota</taxon>
        <taxon>Pezizomycotina</taxon>
        <taxon>Lecanoromycetes</taxon>
        <taxon>OSLEUM clade</taxon>
        <taxon>Lecanoromycetidae</taxon>
        <taxon>Lecanorales</taxon>
        <taxon>Lecanorineae</taxon>
        <taxon>Stereocaulaceae</taxon>
        <taxon>Stereocaulon</taxon>
    </lineage>
</organism>
<evidence type="ECO:0008006" key="3">
    <source>
        <dbReference type="Google" id="ProtNLM"/>
    </source>
</evidence>
<name>A0ABR4AHR3_9LECA</name>
<dbReference type="InterPro" id="IPR013083">
    <property type="entry name" value="Znf_RING/FYVE/PHD"/>
</dbReference>
<accession>A0ABR4AHR3</accession>
<evidence type="ECO:0000313" key="1">
    <source>
        <dbReference type="EMBL" id="KAL2045056.1"/>
    </source>
</evidence>
<dbReference type="SUPFAM" id="SSF57850">
    <property type="entry name" value="RING/U-box"/>
    <property type="match status" value="1"/>
</dbReference>